<evidence type="ECO:0000313" key="1">
    <source>
        <dbReference type="EMBL" id="MBU3849436.1"/>
    </source>
</evidence>
<reference evidence="1" key="2">
    <citation type="submission" date="2021-04" db="EMBL/GenBank/DDBJ databases">
        <authorList>
            <person name="Gilroy R."/>
        </authorList>
    </citation>
    <scope>NUCLEOTIDE SEQUENCE</scope>
    <source>
        <strain evidence="1">Gambia15-2214</strain>
    </source>
</reference>
<organism evidence="1 2">
    <name type="scientific">Candidatus Treponema excrementipullorum</name>
    <dbReference type="NCBI Taxonomy" id="2838768"/>
    <lineage>
        <taxon>Bacteria</taxon>
        <taxon>Pseudomonadati</taxon>
        <taxon>Spirochaetota</taxon>
        <taxon>Spirochaetia</taxon>
        <taxon>Spirochaetales</taxon>
        <taxon>Treponemataceae</taxon>
        <taxon>Treponema</taxon>
    </lineage>
</organism>
<evidence type="ECO:0000313" key="2">
    <source>
        <dbReference type="Proteomes" id="UP000823914"/>
    </source>
</evidence>
<name>A0A9E2NY75_9SPIR</name>
<dbReference type="EMBL" id="JAHLFV010000060">
    <property type="protein sequence ID" value="MBU3849436.1"/>
    <property type="molecule type" value="Genomic_DNA"/>
</dbReference>
<evidence type="ECO:0008006" key="3">
    <source>
        <dbReference type="Google" id="ProtNLM"/>
    </source>
</evidence>
<protein>
    <recommendedName>
        <fullName evidence="3">Glycosyltransferase</fullName>
    </recommendedName>
</protein>
<accession>A0A9E2NY75</accession>
<dbReference type="Proteomes" id="UP000823914">
    <property type="component" value="Unassembled WGS sequence"/>
</dbReference>
<dbReference type="AlphaFoldDB" id="A0A9E2NY75"/>
<dbReference type="InterPro" id="IPR029044">
    <property type="entry name" value="Nucleotide-diphossugar_trans"/>
</dbReference>
<proteinExistence type="predicted"/>
<reference evidence="1" key="1">
    <citation type="journal article" date="2021" name="PeerJ">
        <title>Extensive microbial diversity within the chicken gut microbiome revealed by metagenomics and culture.</title>
        <authorList>
            <person name="Gilroy R."/>
            <person name="Ravi A."/>
            <person name="Getino M."/>
            <person name="Pursley I."/>
            <person name="Horton D.L."/>
            <person name="Alikhan N.F."/>
            <person name="Baker D."/>
            <person name="Gharbi K."/>
            <person name="Hall N."/>
            <person name="Watson M."/>
            <person name="Adriaenssens E.M."/>
            <person name="Foster-Nyarko E."/>
            <person name="Jarju S."/>
            <person name="Secka A."/>
            <person name="Antonio M."/>
            <person name="Oren A."/>
            <person name="Chaudhuri R.R."/>
            <person name="La Ragione R."/>
            <person name="Hildebrand F."/>
            <person name="Pallen M.J."/>
        </authorList>
    </citation>
    <scope>NUCLEOTIDE SEQUENCE</scope>
    <source>
        <strain evidence="1">Gambia15-2214</strain>
    </source>
</reference>
<gene>
    <name evidence="1" type="ORF">IAA16_02600</name>
</gene>
<comment type="caution">
    <text evidence="1">The sequence shown here is derived from an EMBL/GenBank/DDBJ whole genome shotgun (WGS) entry which is preliminary data.</text>
</comment>
<dbReference type="Gene3D" id="3.90.550.10">
    <property type="entry name" value="Spore Coat Polysaccharide Biosynthesis Protein SpsA, Chain A"/>
    <property type="match status" value="1"/>
</dbReference>
<dbReference type="SUPFAM" id="SSF53448">
    <property type="entry name" value="Nucleotide-diphospho-sugar transferases"/>
    <property type="match status" value="1"/>
</dbReference>
<sequence length="320" mass="36813">MNTIPSTFNERQIQRTVVSGTEPVPNPRLPLAVILLNVGAGGVYRVKILESLIKNGFSSIICIDRTAENYNVEELAQRFNCVKFIVPNEPVTIGDMINIGMSETDEDHVLVIKDSIHITPNLIVPEVIEKYVTKSCFCLVPRLLSPQKQPLPIRFTPIVENSSLGVQVNSIIGEKSVTLFPFDYIGIYNRHQFMRLGGFDYTITSEYWQNLDLSVRAWLWGEKIMISPVMQMEYASEVPESDSTADVCQLRFYLKNGAPKFSLDRCYIPITRFFNYMKRSRSGFSRALKDFREARHWVAEKKYCFRQDITMLIEKWSDNI</sequence>